<proteinExistence type="predicted"/>
<sequence length="125" mass="12902">MVLLPLALITMVIGVANSTSGGDTRSLHDLHGHSGFTDNDHQHSLVDNRAVDLGQVTGIASRNVEDVEGDGFSTSAAKLRSKSELGEELHMFNGKEAAGVVPGIGNLPGKDVLGVIGGFDQAADV</sequence>
<feature type="signal peptide" evidence="1">
    <location>
        <begin position="1"/>
        <end position="18"/>
    </location>
</feature>
<reference evidence="2" key="1">
    <citation type="submission" date="2015-04" db="EMBL/GenBank/DDBJ databases">
        <title>The genome sequence of the plant pathogenic Rhizarian Plasmodiophora brassicae reveals insights in its biotrophic life cycle and the origin of chitin synthesis.</title>
        <authorList>
            <person name="Schwelm A."/>
            <person name="Fogelqvist J."/>
            <person name="Knaust A."/>
            <person name="Julke S."/>
            <person name="Lilja T."/>
            <person name="Dhandapani V."/>
            <person name="Bonilla-Rosso G."/>
            <person name="Karlsson M."/>
            <person name="Shevchenko A."/>
            <person name="Choi S.R."/>
            <person name="Kim H.G."/>
            <person name="Park J.Y."/>
            <person name="Lim Y.P."/>
            <person name="Ludwig-Muller J."/>
            <person name="Dixelius C."/>
        </authorList>
    </citation>
    <scope>NUCLEOTIDE SEQUENCE</scope>
    <source>
        <tissue evidence="2">Potato root galls</tissue>
    </source>
</reference>
<protein>
    <submittedName>
        <fullName evidence="2">Uncharacterized protein</fullName>
    </submittedName>
</protein>
<feature type="non-terminal residue" evidence="2">
    <location>
        <position position="125"/>
    </location>
</feature>
<dbReference type="EMBL" id="HACM01000258">
    <property type="protein sequence ID" value="CRZ00700.1"/>
    <property type="molecule type" value="Transcribed_RNA"/>
</dbReference>
<organism evidence="2">
    <name type="scientific">Spongospora subterranea</name>
    <dbReference type="NCBI Taxonomy" id="70186"/>
    <lineage>
        <taxon>Eukaryota</taxon>
        <taxon>Sar</taxon>
        <taxon>Rhizaria</taxon>
        <taxon>Endomyxa</taxon>
        <taxon>Phytomyxea</taxon>
        <taxon>Plasmodiophorida</taxon>
        <taxon>Plasmodiophoridae</taxon>
        <taxon>Spongospora</taxon>
    </lineage>
</organism>
<evidence type="ECO:0000313" key="2">
    <source>
        <dbReference type="EMBL" id="CRZ00700.1"/>
    </source>
</evidence>
<dbReference type="AlphaFoldDB" id="A0A0H5QFG6"/>
<feature type="chain" id="PRO_5005222699" evidence="1">
    <location>
        <begin position="19"/>
        <end position="125"/>
    </location>
</feature>
<name>A0A0H5QFG6_9EUKA</name>
<evidence type="ECO:0000256" key="1">
    <source>
        <dbReference type="SAM" id="SignalP"/>
    </source>
</evidence>
<keyword evidence="1" id="KW-0732">Signal</keyword>
<accession>A0A0H5QFG6</accession>